<dbReference type="EMBL" id="CP002395">
    <property type="protein sequence ID" value="ADU11875.1"/>
    <property type="molecule type" value="Genomic_DNA"/>
</dbReference>
<keyword evidence="1" id="KW-0812">Transmembrane</keyword>
<organism evidence="2 3">
    <name type="scientific">Asticcacaulis excentricus (strain ATCC 15261 / DSM 4724 / KCTC 12464 / NCIMB 9791 / VKM B-1370 / CB 48)</name>
    <dbReference type="NCBI Taxonomy" id="573065"/>
    <lineage>
        <taxon>Bacteria</taxon>
        <taxon>Pseudomonadati</taxon>
        <taxon>Pseudomonadota</taxon>
        <taxon>Alphaproteobacteria</taxon>
        <taxon>Caulobacterales</taxon>
        <taxon>Caulobacteraceae</taxon>
        <taxon>Asticcacaulis</taxon>
    </lineage>
</organism>
<name>E8RNW2_ASTEC</name>
<gene>
    <name evidence="2" type="ordered locus">Astex_0174</name>
</gene>
<reference evidence="3" key="1">
    <citation type="submission" date="2010-12" db="EMBL/GenBank/DDBJ databases">
        <title>Complete sequence of chromosome 1 of Asticcacaulis excentricus CB 48.</title>
        <authorList>
            <consortium name="US DOE Joint Genome Institute"/>
            <person name="Lucas S."/>
            <person name="Copeland A."/>
            <person name="Lapidus A."/>
            <person name="Cheng J.-F."/>
            <person name="Bruce D."/>
            <person name="Goodwin L."/>
            <person name="Pitluck S."/>
            <person name="Teshima H."/>
            <person name="Davenport K."/>
            <person name="Detter J.C."/>
            <person name="Han C."/>
            <person name="Tapia R."/>
            <person name="Land M."/>
            <person name="Hauser L."/>
            <person name="Jeffries C."/>
            <person name="Kyrpides N."/>
            <person name="Ivanova N."/>
            <person name="Ovchinnikova G."/>
            <person name="Brun Y.V."/>
            <person name="Woyke T."/>
        </authorList>
    </citation>
    <scope>NUCLEOTIDE SEQUENCE [LARGE SCALE GENOMIC DNA]</scope>
    <source>
        <strain evidence="3">ATCC 15261 / DSM 4724 / KCTC 12464 / NCIMB 9791 / VKM B-1370 / CB 48</strain>
    </source>
</reference>
<dbReference type="STRING" id="573065.Astex_0174"/>
<dbReference type="KEGG" id="aex:Astex_0174"/>
<evidence type="ECO:0000256" key="1">
    <source>
        <dbReference type="SAM" id="Phobius"/>
    </source>
</evidence>
<dbReference type="HOGENOM" id="CLU_112461_0_0_5"/>
<keyword evidence="1" id="KW-1133">Transmembrane helix</keyword>
<feature type="transmembrane region" description="Helical" evidence="1">
    <location>
        <begin position="135"/>
        <end position="160"/>
    </location>
</feature>
<dbReference type="eggNOG" id="ENOG502ZCBP">
    <property type="taxonomic scope" value="Bacteria"/>
</dbReference>
<accession>E8RNW2</accession>
<feature type="transmembrane region" description="Helical" evidence="1">
    <location>
        <begin position="94"/>
        <end position="115"/>
    </location>
</feature>
<evidence type="ECO:0000313" key="2">
    <source>
        <dbReference type="EMBL" id="ADU11875.1"/>
    </source>
</evidence>
<dbReference type="Proteomes" id="UP000001492">
    <property type="component" value="Chromosome 1"/>
</dbReference>
<sequence length="216" mass="24512">MVNIWVTGLFMESLHKVSAGFVFAFLCLHMANHFVGLQGLDTHIAFMAVARMVYRHPVVEMVVLLAFLLQMLTGWALAREIWMKKKDFVHQLQAASGAYIAVFAITHVAFIFYVRQLVAVDSNIYVIVAGLMQSGWMYALIPYYGLAIFALFVHMGCILFDIFKKSLRPVSWGLLVTTVGIGGYATWLLMMFYTGHTAALHVPQDYFDLYPLIRMK</sequence>
<evidence type="ECO:0000313" key="3">
    <source>
        <dbReference type="Proteomes" id="UP000001492"/>
    </source>
</evidence>
<keyword evidence="1" id="KW-0472">Membrane</keyword>
<proteinExistence type="predicted"/>
<keyword evidence="3" id="KW-1185">Reference proteome</keyword>
<protein>
    <submittedName>
        <fullName evidence="2">Uncharacterized protein</fullName>
    </submittedName>
</protein>
<feature type="transmembrane region" description="Helical" evidence="1">
    <location>
        <begin position="61"/>
        <end position="82"/>
    </location>
</feature>
<feature type="transmembrane region" description="Helical" evidence="1">
    <location>
        <begin position="172"/>
        <end position="193"/>
    </location>
</feature>
<dbReference type="AlphaFoldDB" id="E8RNW2"/>